<dbReference type="EMBL" id="CP000875">
    <property type="protein sequence ID" value="ABX04601.1"/>
    <property type="molecule type" value="Genomic_DNA"/>
</dbReference>
<dbReference type="Gene3D" id="3.40.50.150">
    <property type="entry name" value="Vaccinia Virus protein VP39"/>
    <property type="match status" value="2"/>
</dbReference>
<evidence type="ECO:0000259" key="6">
    <source>
        <dbReference type="Pfam" id="PF07669"/>
    </source>
</evidence>
<dbReference type="InterPro" id="IPR011639">
    <property type="entry name" value="MethylTrfase_TaqI-like_dom"/>
</dbReference>
<keyword evidence="4" id="KW-0949">S-adenosyl-L-methionine</keyword>
<keyword evidence="3" id="KW-0808">Transferase</keyword>
<evidence type="ECO:0000313" key="8">
    <source>
        <dbReference type="Proteomes" id="UP000000787"/>
    </source>
</evidence>
<reference evidence="7 8" key="1">
    <citation type="journal article" date="2011" name="Stand. Genomic Sci.">
        <title>Complete genome sequence of the filamentous gliding predatory bacterium Herpetosiphon aurantiacus type strain (114-95(T)).</title>
        <authorList>
            <person name="Kiss H."/>
            <person name="Nett M."/>
            <person name="Domin N."/>
            <person name="Martin K."/>
            <person name="Maresca J.A."/>
            <person name="Copeland A."/>
            <person name="Lapidus A."/>
            <person name="Lucas S."/>
            <person name="Berry K.W."/>
            <person name="Glavina Del Rio T."/>
            <person name="Dalin E."/>
            <person name="Tice H."/>
            <person name="Pitluck S."/>
            <person name="Richardson P."/>
            <person name="Bruce D."/>
            <person name="Goodwin L."/>
            <person name="Han C."/>
            <person name="Detter J.C."/>
            <person name="Schmutz J."/>
            <person name="Brettin T."/>
            <person name="Land M."/>
            <person name="Hauser L."/>
            <person name="Kyrpides N.C."/>
            <person name="Ivanova N."/>
            <person name="Goker M."/>
            <person name="Woyke T."/>
            <person name="Klenk H.P."/>
            <person name="Bryant D.A."/>
        </authorList>
    </citation>
    <scope>NUCLEOTIDE SEQUENCE [LARGE SCALE GENOMIC DNA]</scope>
    <source>
        <strain evidence="8">ATCC 23779 / DSM 785 / 114-95</strain>
    </source>
</reference>
<keyword evidence="2" id="KW-0489">Methyltransferase</keyword>
<gene>
    <name evidence="7" type="ordered locus">Haur_1958</name>
</gene>
<sequence length="1333" mass="151391">MKYTAIITEGGLLPADMLQAIAEGEQGSLAGQRPADFGLPANRRMSDDIAAAWGQVRAQWQIFQAAIERRPQDSHTTLTRRYWVEPFLQLIGYEPTSTKSARRVDNRTYAISHSADEHDDSPPIHIEGIKTDIDRRPESGRPRISPHALMQEYLNSTEHTWGIVTNGRRLRLLRDSSQTTRPSFVEFDLESLVTGQLFNEFALLYRILHRTRLPITSADTAQSLLEQYHQQAREAGGRVREGLREGVERALKLLGQGLLRHPRNSDLRQRFATNQLTPLEYYRQLLKLVYRLLFLMVAEDRGLIEAETASDKLSELAQRGTPSERLKLYYEHYSVGRLRRLAEVRGAGRGPYDDIWMALQQTFRIFEGTDLKANRLGIAALDGDLFGEGAIGALETAHLRNADVLAALRALSIYADPQSRALRRVNYAALDVEELGSVYESLLDYRPVVAGTSFDLVAGTERKTTGSYYTRPELVQELIKSALEPIIAERLRDKNPEQALLSITVCDPACGSGHFLLAAARRIGRELARVRSGEDQPTPDQFRHAVRDVITHCIYGVDFNPLAVDLCKLALWIEGHCAGMPLSFIDYHIRWGNSLVGATEELVNQGIPDDAFKPVTGDDKTIASNLRKRNKREREDIASGQITMNLAPSQLDHATLGRATRQLEALPDDSVAAVRAKAARYARMREQERPNWTRYNLWTAAFFQPITKDTLPLIPTSATLHAFDTARQSVSAGLLAWVDGLADQPEMRFFHWELEFPHICGEGSPRGFDVILGNPPWERIKLQEQEHWVDVAEIREAANKAAREKLLKAWASSSEPSKQQRYAKFEHAKYIAEAASRFIRVSQRYPLTAVGDVNTYALFSELDRDLINRKGRAGIIVPTGIATDDTTKAFFGDLIKKQSLERLIGFENEAFIFPEVHNAFKFCALTMVGNDISSETPDFIFLCRYFSDIEQDARHFNMTSDEFALINPNTLNCPIFRTKTDAQLTKKIYRIAPILDNQKTKRNPWNISFGTMFHMANDSGLFKNESSRDRMPLYEAKMIWQFDHRFASLIGKENAGNRLSRKYEGWYGADYGNPEDLPIPTYWIDRESIEDRIPSKHQNKWLLVFRDITSSVVERTAIFSLIPRVAVGHTAPLIFLTDINSSLFSCFLSIVNSLCFDYIVRQKIGGTHLTFGYVKQLPVLPPERFDAAQLAFIVPRVLELVYTAWDLQPFAADVWAELDETGRQALLAQNAECNRDAPPEWFSPRDGFALPPFRWSDERRAVLRAELDARIARLYGLSRDELRYILDPAEVYGPDFPGETFRVLKEKELKQYGEYRTRRLVLEAWDGEDALTP</sequence>
<keyword evidence="8" id="KW-1185">Reference proteome</keyword>
<dbReference type="InterPro" id="IPR002052">
    <property type="entry name" value="DNA_methylase_N6_adenine_CS"/>
</dbReference>
<dbReference type="eggNOG" id="COG4748">
    <property type="taxonomic scope" value="Bacteria"/>
</dbReference>
<dbReference type="GO" id="GO:0032259">
    <property type="term" value="P:methylation"/>
    <property type="evidence" value="ECO:0007669"/>
    <property type="project" value="UniProtKB-KW"/>
</dbReference>
<dbReference type="PROSITE" id="PS00092">
    <property type="entry name" value="N6_MTASE"/>
    <property type="match status" value="1"/>
</dbReference>
<dbReference type="STRING" id="316274.Haur_1958"/>
<dbReference type="GO" id="GO:0006304">
    <property type="term" value="P:DNA modification"/>
    <property type="evidence" value="ECO:0007669"/>
    <property type="project" value="InterPro"/>
</dbReference>
<evidence type="ECO:0000256" key="2">
    <source>
        <dbReference type="ARBA" id="ARBA00022603"/>
    </source>
</evidence>
<accession>A9AUS4</accession>
<feature type="domain" description="Type II methyltransferase M.TaqI-like" evidence="6">
    <location>
        <begin position="552"/>
        <end position="790"/>
    </location>
</feature>
<dbReference type="InterPro" id="IPR029063">
    <property type="entry name" value="SAM-dependent_MTases_sf"/>
</dbReference>
<dbReference type="PRINTS" id="PR00507">
    <property type="entry name" value="N12N6MTFRASE"/>
</dbReference>
<protein>
    <recommendedName>
        <fullName evidence="1">site-specific DNA-methyltransferase (adenine-specific)</fullName>
        <ecNumber evidence="1">2.1.1.72</ecNumber>
    </recommendedName>
</protein>
<dbReference type="InParanoid" id="A9AUS4"/>
<evidence type="ECO:0000256" key="4">
    <source>
        <dbReference type="ARBA" id="ARBA00022691"/>
    </source>
</evidence>
<organism evidence="7 8">
    <name type="scientific">Herpetosiphon aurantiacus (strain ATCC 23779 / DSM 785 / 114-95)</name>
    <dbReference type="NCBI Taxonomy" id="316274"/>
    <lineage>
        <taxon>Bacteria</taxon>
        <taxon>Bacillati</taxon>
        <taxon>Chloroflexota</taxon>
        <taxon>Chloroflexia</taxon>
        <taxon>Herpetosiphonales</taxon>
        <taxon>Herpetosiphonaceae</taxon>
        <taxon>Herpetosiphon</taxon>
    </lineage>
</organism>
<dbReference type="Pfam" id="PF07669">
    <property type="entry name" value="Eco57I"/>
    <property type="match status" value="1"/>
</dbReference>
<evidence type="ECO:0000256" key="5">
    <source>
        <dbReference type="ARBA" id="ARBA00047942"/>
    </source>
</evidence>
<dbReference type="eggNOG" id="COG1002">
    <property type="taxonomic scope" value="Bacteria"/>
</dbReference>
<evidence type="ECO:0000256" key="3">
    <source>
        <dbReference type="ARBA" id="ARBA00022679"/>
    </source>
</evidence>
<dbReference type="BioCyc" id="HAUR316274:GHYA-1987-MONOMER"/>
<dbReference type="SUPFAM" id="SSF53335">
    <property type="entry name" value="S-adenosyl-L-methionine-dependent methyltransferases"/>
    <property type="match status" value="1"/>
</dbReference>
<dbReference type="HOGENOM" id="CLU_002881_0_0_0"/>
<dbReference type="Proteomes" id="UP000000787">
    <property type="component" value="Chromosome"/>
</dbReference>
<dbReference type="EC" id="2.1.1.72" evidence="1"/>
<name>A9AUS4_HERA2</name>
<proteinExistence type="predicted"/>
<dbReference type="InterPro" id="IPR050953">
    <property type="entry name" value="N4_N6_ade-DNA_methylase"/>
</dbReference>
<evidence type="ECO:0000256" key="1">
    <source>
        <dbReference type="ARBA" id="ARBA00011900"/>
    </source>
</evidence>
<dbReference type="KEGG" id="hau:Haur_1958"/>
<dbReference type="PANTHER" id="PTHR33841">
    <property type="entry name" value="DNA METHYLTRANSFERASE YEEA-RELATED"/>
    <property type="match status" value="1"/>
</dbReference>
<dbReference type="GO" id="GO:0009007">
    <property type="term" value="F:site-specific DNA-methyltransferase (adenine-specific) activity"/>
    <property type="evidence" value="ECO:0007669"/>
    <property type="project" value="UniProtKB-EC"/>
</dbReference>
<dbReference type="GO" id="GO:0003676">
    <property type="term" value="F:nucleic acid binding"/>
    <property type="evidence" value="ECO:0007669"/>
    <property type="project" value="InterPro"/>
</dbReference>
<dbReference type="PANTHER" id="PTHR33841:SF1">
    <property type="entry name" value="DNA METHYLTRANSFERASE A"/>
    <property type="match status" value="1"/>
</dbReference>
<dbReference type="REBASE" id="16529">
    <property type="entry name" value="HauORF1958P"/>
</dbReference>
<comment type="catalytic activity">
    <reaction evidence="5">
        <text>a 2'-deoxyadenosine in DNA + S-adenosyl-L-methionine = an N(6)-methyl-2'-deoxyadenosine in DNA + S-adenosyl-L-homocysteine + H(+)</text>
        <dbReference type="Rhea" id="RHEA:15197"/>
        <dbReference type="Rhea" id="RHEA-COMP:12418"/>
        <dbReference type="Rhea" id="RHEA-COMP:12419"/>
        <dbReference type="ChEBI" id="CHEBI:15378"/>
        <dbReference type="ChEBI" id="CHEBI:57856"/>
        <dbReference type="ChEBI" id="CHEBI:59789"/>
        <dbReference type="ChEBI" id="CHEBI:90615"/>
        <dbReference type="ChEBI" id="CHEBI:90616"/>
        <dbReference type="EC" id="2.1.1.72"/>
    </reaction>
</comment>
<evidence type="ECO:0000313" key="7">
    <source>
        <dbReference type="EMBL" id="ABX04601.1"/>
    </source>
</evidence>